<evidence type="ECO:0000256" key="1">
    <source>
        <dbReference type="SAM" id="Phobius"/>
    </source>
</evidence>
<dbReference type="RefSeq" id="WP_092727111.1">
    <property type="nucleotide sequence ID" value="NZ_FNGW01000007.1"/>
</dbReference>
<dbReference type="InterPro" id="IPR047928">
    <property type="entry name" value="Perm_prefix_1"/>
</dbReference>
<dbReference type="Proteomes" id="UP000199068">
    <property type="component" value="Unassembled WGS sequence"/>
</dbReference>
<reference evidence="2 3" key="1">
    <citation type="submission" date="2016-10" db="EMBL/GenBank/DDBJ databases">
        <authorList>
            <person name="de Groot N.N."/>
        </authorList>
    </citation>
    <scope>NUCLEOTIDE SEQUENCE [LARGE SCALE GENOMIC DNA]</scope>
    <source>
        <strain evidence="2 3">DSM 797</strain>
    </source>
</reference>
<feature type="transmembrane region" description="Helical" evidence="1">
    <location>
        <begin position="86"/>
        <end position="104"/>
    </location>
</feature>
<feature type="transmembrane region" description="Helical" evidence="1">
    <location>
        <begin position="110"/>
        <end position="131"/>
    </location>
</feature>
<name>A0A1G9RSC0_9FIRM</name>
<keyword evidence="1" id="KW-0472">Membrane</keyword>
<dbReference type="STRING" id="1121325.SAMN04515677_107126"/>
<evidence type="ECO:0000313" key="3">
    <source>
        <dbReference type="Proteomes" id="UP000199068"/>
    </source>
</evidence>
<dbReference type="NCBIfam" id="NF038403">
    <property type="entry name" value="perm_prefix_1"/>
    <property type="match status" value="1"/>
</dbReference>
<organism evidence="2 3">
    <name type="scientific">Romboutsia lituseburensis DSM 797</name>
    <dbReference type="NCBI Taxonomy" id="1121325"/>
    <lineage>
        <taxon>Bacteria</taxon>
        <taxon>Bacillati</taxon>
        <taxon>Bacillota</taxon>
        <taxon>Clostridia</taxon>
        <taxon>Peptostreptococcales</taxon>
        <taxon>Peptostreptococcaceae</taxon>
        <taxon>Romboutsia</taxon>
    </lineage>
</organism>
<feature type="transmembrane region" description="Helical" evidence="1">
    <location>
        <begin position="164"/>
        <end position="185"/>
    </location>
</feature>
<keyword evidence="1" id="KW-1133">Transmembrane helix</keyword>
<proteinExistence type="predicted"/>
<sequence length="219" mass="25623">MNNKIKMYVDDLFKNAPKTRKSYELKEEMLSNINDKYNDLLDLGLDESEAYSRAVDNIGDINELIQDVRDYTKEEENYRKKSSIRTTIATMLYIMCPIPLLLFAESPEKLQILGIVILLVIVAIATGIFRYNNHDKPTSRINDELYEEFIQWKDRGSKKTPMEYRIRSIVGSLTLIVYFIVSFTYDNWDVSWIIFLIGVLVKNIVSAWFEHLEIKKSKA</sequence>
<gene>
    <name evidence="2" type="ORF">SAMN04515677_107126</name>
</gene>
<keyword evidence="1" id="KW-0812">Transmembrane</keyword>
<protein>
    <submittedName>
        <fullName evidence="2">Uncharacterized protein</fullName>
    </submittedName>
</protein>
<accession>A0A1G9RSC0</accession>
<dbReference type="AlphaFoldDB" id="A0A1G9RSC0"/>
<keyword evidence="3" id="KW-1185">Reference proteome</keyword>
<dbReference type="EMBL" id="FNGW01000007">
    <property type="protein sequence ID" value="SDM26219.1"/>
    <property type="molecule type" value="Genomic_DNA"/>
</dbReference>
<evidence type="ECO:0000313" key="2">
    <source>
        <dbReference type="EMBL" id="SDM26219.1"/>
    </source>
</evidence>
<feature type="transmembrane region" description="Helical" evidence="1">
    <location>
        <begin position="191"/>
        <end position="209"/>
    </location>
</feature>